<proteinExistence type="predicted"/>
<evidence type="ECO:0000313" key="1">
    <source>
        <dbReference type="EMBL" id="MBA1302836.1"/>
    </source>
</evidence>
<accession>A0AA40RNM2</accession>
<sequence length="113" mass="12502">MQNTKPLDDLELYELIVAAYPEKFAAREKAGDDIWDEVMEFIECELCGDQLEDWQGLARFLGRIVMLTMPMASAITGEARHCLGPIETNNGQHFMMAAVVRDVASSAGEVAHG</sequence>
<gene>
    <name evidence="1" type="ORF">G7024_00315</name>
</gene>
<dbReference type="RefSeq" id="WP_181119291.1">
    <property type="nucleotide sequence ID" value="NZ_JAAMRD010000001.1"/>
</dbReference>
<comment type="caution">
    <text evidence="1">The sequence shown here is derived from an EMBL/GenBank/DDBJ whole genome shotgun (WGS) entry which is preliminary data.</text>
</comment>
<protein>
    <submittedName>
        <fullName evidence="1">Uncharacterized protein</fullName>
    </submittedName>
</protein>
<dbReference type="Proteomes" id="UP001138621">
    <property type="component" value="Unassembled WGS sequence"/>
</dbReference>
<name>A0AA40RNM2_STUST</name>
<dbReference type="EMBL" id="JAAMRD010000001">
    <property type="protein sequence ID" value="MBA1302836.1"/>
    <property type="molecule type" value="Genomic_DNA"/>
</dbReference>
<dbReference type="AlphaFoldDB" id="A0AA40RNM2"/>
<organism evidence="1 2">
    <name type="scientific">Stutzerimonas stutzeri</name>
    <name type="common">Pseudomonas stutzeri</name>
    <dbReference type="NCBI Taxonomy" id="316"/>
    <lineage>
        <taxon>Bacteria</taxon>
        <taxon>Pseudomonadati</taxon>
        <taxon>Pseudomonadota</taxon>
        <taxon>Gammaproteobacteria</taxon>
        <taxon>Pseudomonadales</taxon>
        <taxon>Pseudomonadaceae</taxon>
        <taxon>Stutzerimonas</taxon>
    </lineage>
</organism>
<reference evidence="1" key="1">
    <citation type="submission" date="2020-02" db="EMBL/GenBank/DDBJ databases">
        <title>Synteny-based analysis reveals conserved mechanism for high triclosan tolerance in Pseudomonas, as well as instances of horizontal transfer.</title>
        <authorList>
            <person name="Mcfarland A.G."/>
            <person name="Bertucci H.K."/>
            <person name="Litmann E."/>
            <person name="Shen J."/>
            <person name="Huttenhower C."/>
            <person name="Hartmann E.M."/>
        </authorList>
    </citation>
    <scope>NUCLEOTIDE SEQUENCE</scope>
    <source>
        <strain evidence="1">109A1</strain>
    </source>
</reference>
<evidence type="ECO:0000313" key="2">
    <source>
        <dbReference type="Proteomes" id="UP001138621"/>
    </source>
</evidence>